<name>A0AAN1SIC4_TETHN</name>
<feature type="region of interest" description="Disordered" evidence="1">
    <location>
        <begin position="284"/>
        <end position="489"/>
    </location>
</feature>
<dbReference type="Pfam" id="PF26635">
    <property type="entry name" value="DUF8208"/>
    <property type="match status" value="1"/>
</dbReference>
<organism evidence="4 5">
    <name type="scientific">Tetragenococcus halophilus (strain DSM 20338 / JCM 20259 / NCIMB 9735 / NBRC 12172)</name>
    <name type="common">Pediococcus halophilus</name>
    <dbReference type="NCBI Taxonomy" id="945021"/>
    <lineage>
        <taxon>Bacteria</taxon>
        <taxon>Bacillati</taxon>
        <taxon>Bacillota</taxon>
        <taxon>Bacilli</taxon>
        <taxon>Lactobacillales</taxon>
        <taxon>Enterococcaceae</taxon>
        <taxon>Tetragenococcus</taxon>
    </lineage>
</organism>
<gene>
    <name evidence="4" type="ordered locus">TEH_20400</name>
</gene>
<evidence type="ECO:0000256" key="2">
    <source>
        <dbReference type="SAM" id="Phobius"/>
    </source>
</evidence>
<proteinExistence type="predicted"/>
<keyword evidence="2" id="KW-0812">Transmembrane</keyword>
<accession>A0AAN1SIC4</accession>
<feature type="domain" description="DUF8208" evidence="3">
    <location>
        <begin position="11"/>
        <end position="231"/>
    </location>
</feature>
<dbReference type="InterPro" id="IPR058521">
    <property type="entry name" value="DUF8208"/>
</dbReference>
<evidence type="ECO:0000259" key="3">
    <source>
        <dbReference type="Pfam" id="PF26635"/>
    </source>
</evidence>
<dbReference type="EMBL" id="AP012046">
    <property type="protein sequence ID" value="BAK95367.1"/>
    <property type="molecule type" value="Genomic_DNA"/>
</dbReference>
<keyword evidence="2" id="KW-1133">Transmembrane helix</keyword>
<feature type="transmembrane region" description="Helical" evidence="2">
    <location>
        <begin position="164"/>
        <end position="185"/>
    </location>
</feature>
<feature type="compositionally biased region" description="Polar residues" evidence="1">
    <location>
        <begin position="337"/>
        <end position="368"/>
    </location>
</feature>
<feature type="compositionally biased region" description="Basic and acidic residues" evidence="1">
    <location>
        <begin position="319"/>
        <end position="332"/>
    </location>
</feature>
<dbReference type="KEGG" id="thl:TEH_20400"/>
<feature type="compositionally biased region" description="Basic residues" evidence="1">
    <location>
        <begin position="479"/>
        <end position="489"/>
    </location>
</feature>
<keyword evidence="2" id="KW-0472">Membrane</keyword>
<evidence type="ECO:0000313" key="5">
    <source>
        <dbReference type="Proteomes" id="UP000002663"/>
    </source>
</evidence>
<reference evidence="4 5" key="1">
    <citation type="submission" date="2011-01" db="EMBL/GenBank/DDBJ databases">
        <title>Whole genome sequence of Tetragenococcus halophilus NBRC 12172.</title>
        <authorList>
            <person name="Nakazawa H."/>
            <person name="Omata S."/>
            <person name="Koga C."/>
            <person name="Watanabe Y."/>
            <person name="Katano Y."/>
            <person name="Ito N."/>
            <person name="Tsukatani N."/>
            <person name="Ankai A."/>
            <person name="Oguchi A."/>
            <person name="Fukui S."/>
            <person name="Yashiro I."/>
            <person name="Kamata S."/>
            <person name="Hashimoto Y."/>
            <person name="Yamazaki J."/>
            <person name="Taguchi H."/>
            <person name="Tanaka A."/>
            <person name="Koyama T."/>
            <person name="Ichige A."/>
            <person name="Hanya Y."/>
            <person name="Tanikawa S."/>
            <person name="Yamazaki S."/>
            <person name="Fujita N."/>
        </authorList>
    </citation>
    <scope>NUCLEOTIDE SEQUENCE [LARGE SCALE GENOMIC DNA]</scope>
    <source>
        <strain evidence="5">DSM 20338 / JCM 20259 / NCIMB 9735 / NBRC 12172</strain>
    </source>
</reference>
<evidence type="ECO:0000256" key="1">
    <source>
        <dbReference type="SAM" id="MobiDB-lite"/>
    </source>
</evidence>
<feature type="compositionally biased region" description="Basic and acidic residues" evidence="1">
    <location>
        <begin position="431"/>
        <end position="450"/>
    </location>
</feature>
<dbReference type="AlphaFoldDB" id="A0AAN1SIC4"/>
<dbReference type="NCBIfam" id="NF045890">
    <property type="entry name" value="conj_pls20_p028"/>
    <property type="match status" value="1"/>
</dbReference>
<sequence>MNVPQARKRFKNNITDLYTVDRNGWKSVATQNDIEEKSDIKALDMSEKVDTSGWWFTDGTPMSDEGDKLLKKKLVQVNGKYETAKMKSFWEIGDPAYYRYHWHPFLITIELLTKTIVYIMVIIKTAQLINELGLLYIFTTGIAWTDISNGQRNKQLVTKIRDTFIVIYTMALIITVFDMWSGFIADATLGQYVKPLCVIAGAMVVIDGPNFVEQLFGIDAGLSSVGRTVIAATQVGNTASSLARSTTGAAKSSVSKTIGAGKQLARGTIYAGAAGKGALAGFSETKKRDFSSSDTPGKNTKTTKETPMKQEGLFSKNKTQKDKAEKKAETTKANKQPFTNDSASKNKSNRGQESSTNKKPTKQTTSVAAHSLADIKKAQQKAETSTVTPLGKTIHSQQLRRKLNGQSAIKMPQKINREQLPGHVQAASQKLRKDQEPRKRDSETLGEKALGKYADIAQNLDQGPTAQRARKIYDVSRSTSKKVKNPKDE</sequence>
<dbReference type="RefSeq" id="WP_014125407.1">
    <property type="nucleotide sequence ID" value="NC_016052.1"/>
</dbReference>
<dbReference type="Proteomes" id="UP000002663">
    <property type="component" value="Chromosome"/>
</dbReference>
<protein>
    <recommendedName>
        <fullName evidence="3">DUF8208 domain-containing protein</fullName>
    </recommendedName>
</protein>
<evidence type="ECO:0000313" key="4">
    <source>
        <dbReference type="EMBL" id="BAK95367.1"/>
    </source>
</evidence>
<dbReference type="InterPro" id="IPR058066">
    <property type="entry name" value="pXO2-14_N"/>
</dbReference>